<organism evidence="2 3">
    <name type="scientific">Streptomyces antimycoticus</name>
    <dbReference type="NCBI Taxonomy" id="68175"/>
    <lineage>
        <taxon>Bacteria</taxon>
        <taxon>Bacillati</taxon>
        <taxon>Actinomycetota</taxon>
        <taxon>Actinomycetes</taxon>
        <taxon>Kitasatosporales</taxon>
        <taxon>Streptomycetaceae</taxon>
        <taxon>Streptomyces</taxon>
        <taxon>Streptomyces violaceusniger group</taxon>
    </lineage>
</organism>
<evidence type="ECO:0000256" key="1">
    <source>
        <dbReference type="SAM" id="MobiDB-lite"/>
    </source>
</evidence>
<reference evidence="2 3" key="1">
    <citation type="journal article" date="2020" name="Int. J. Syst. Evol. Microbiol.">
        <title>Reclassification of Streptomyces castelarensis and Streptomyces sporoclivatus as later heterotypic synonyms of Streptomyces antimycoticus.</title>
        <authorList>
            <person name="Komaki H."/>
            <person name="Tamura T."/>
        </authorList>
    </citation>
    <scope>NUCLEOTIDE SEQUENCE [LARGE SCALE GENOMIC DNA]</scope>
    <source>
        <strain evidence="2 3">NBRC 12839</strain>
    </source>
</reference>
<name>A0A4D4KHC1_9ACTN</name>
<evidence type="ECO:0000313" key="2">
    <source>
        <dbReference type="EMBL" id="GDY45519.1"/>
    </source>
</evidence>
<dbReference type="AlphaFoldDB" id="A0A4D4KHC1"/>
<gene>
    <name evidence="2" type="ORF">SANT12839_064010</name>
</gene>
<comment type="caution">
    <text evidence="2">The sequence shown here is derived from an EMBL/GenBank/DDBJ whole genome shotgun (WGS) entry which is preliminary data.</text>
</comment>
<feature type="compositionally biased region" description="Basic residues" evidence="1">
    <location>
        <begin position="49"/>
        <end position="61"/>
    </location>
</feature>
<dbReference type="Proteomes" id="UP000299290">
    <property type="component" value="Unassembled WGS sequence"/>
</dbReference>
<proteinExistence type="predicted"/>
<keyword evidence="3" id="KW-1185">Reference proteome</keyword>
<accession>A0A4D4KHC1</accession>
<feature type="region of interest" description="Disordered" evidence="1">
    <location>
        <begin position="48"/>
        <end position="67"/>
    </location>
</feature>
<evidence type="ECO:0000313" key="3">
    <source>
        <dbReference type="Proteomes" id="UP000299290"/>
    </source>
</evidence>
<sequence length="67" mass="7268">MVVALRPHPTPEATPMAPILFSTLLLVPPVSQIAPLAFKEAYTCLGPGKGRHRRVAPARRAARGEKR</sequence>
<dbReference type="EMBL" id="BJHV01000001">
    <property type="protein sequence ID" value="GDY45519.1"/>
    <property type="molecule type" value="Genomic_DNA"/>
</dbReference>
<protein>
    <submittedName>
        <fullName evidence="2">Uncharacterized protein</fullName>
    </submittedName>
</protein>